<comment type="subcellular location">
    <subcellularLocation>
        <location evidence="1">Cytoplasm</location>
    </subcellularLocation>
</comment>
<name>A0A8B3DGM4_VIBHA</name>
<evidence type="ECO:0000256" key="1">
    <source>
        <dbReference type="PIRNR" id="PIRNR017117"/>
    </source>
</evidence>
<protein>
    <submittedName>
        <fullName evidence="2">Translocation protein Y</fullName>
    </submittedName>
</protein>
<dbReference type="PIRSF" id="PIRSF017117">
    <property type="entry name" value="T3SS_YscY"/>
    <property type="match status" value="1"/>
</dbReference>
<dbReference type="InterPro" id="IPR011990">
    <property type="entry name" value="TPR-like_helical_dom_sf"/>
</dbReference>
<evidence type="ECO:0000313" key="3">
    <source>
        <dbReference type="Proteomes" id="UP000253437"/>
    </source>
</evidence>
<organism evidence="2 3">
    <name type="scientific">Vibrio harveyi</name>
    <name type="common">Beneckea harveyi</name>
    <dbReference type="NCBI Taxonomy" id="669"/>
    <lineage>
        <taxon>Bacteria</taxon>
        <taxon>Pseudomonadati</taxon>
        <taxon>Pseudomonadota</taxon>
        <taxon>Gammaproteobacteria</taxon>
        <taxon>Vibrionales</taxon>
        <taxon>Vibrionaceae</taxon>
        <taxon>Vibrio</taxon>
    </lineage>
</organism>
<reference evidence="2 3" key="1">
    <citation type="submission" date="2018-08" db="EMBL/GenBank/DDBJ databases">
        <title>Vibrio harveyi strains pathogenic to white snook Centropomus viridis Lockington (1877) and potential probiotic bacteria.</title>
        <authorList>
            <person name="Soto-Rodriguez S."/>
            <person name="Gomez-Gil B."/>
            <person name="Lozano-Olvera R."/>
        </authorList>
    </citation>
    <scope>NUCLEOTIDE SEQUENCE [LARGE SCALE GENOMIC DNA]</scope>
    <source>
        <strain evidence="2 3">CAIM 1508</strain>
    </source>
</reference>
<dbReference type="Pfam" id="PF14559">
    <property type="entry name" value="TPR_19"/>
    <property type="match status" value="1"/>
</dbReference>
<keyword evidence="1" id="KW-0963">Cytoplasm</keyword>
<comment type="caution">
    <text evidence="2">The sequence shown here is derived from an EMBL/GenBank/DDBJ whole genome shotgun (WGS) entry which is preliminary data.</text>
</comment>
<keyword evidence="1" id="KW-0143">Chaperone</keyword>
<accession>A0A8B3DGM4</accession>
<proteinExistence type="predicted"/>
<dbReference type="SUPFAM" id="SSF48452">
    <property type="entry name" value="TPR-like"/>
    <property type="match status" value="1"/>
</dbReference>
<dbReference type="Proteomes" id="UP000253437">
    <property type="component" value="Unassembled WGS sequence"/>
</dbReference>
<sequence>MLQTKDVELLLIHAALQVQYQKPELAITLLDALLEIEPDHQEARQTLAVACLNSGRYTRSIELCESLLEANNSNKAGLWFCLSQARWKQNDVEGARRAHRRYLKSLNSESNE</sequence>
<dbReference type="EMBL" id="QOUW02000062">
    <property type="protein sequence ID" value="RIW11413.1"/>
    <property type="molecule type" value="Genomic_DNA"/>
</dbReference>
<dbReference type="InterPro" id="IPR016684">
    <property type="entry name" value="T3SS_YscY"/>
</dbReference>
<evidence type="ECO:0000313" key="2">
    <source>
        <dbReference type="EMBL" id="RIW11413.1"/>
    </source>
</evidence>
<gene>
    <name evidence="2" type="ORF">DS957_015925</name>
</gene>
<dbReference type="AlphaFoldDB" id="A0A8B3DGM4"/>
<dbReference type="Gene3D" id="1.25.40.10">
    <property type="entry name" value="Tetratricopeptide repeat domain"/>
    <property type="match status" value="1"/>
</dbReference>
<dbReference type="GO" id="GO:0005737">
    <property type="term" value="C:cytoplasm"/>
    <property type="evidence" value="ECO:0007669"/>
    <property type="project" value="UniProtKB-SubCell"/>
</dbReference>
<dbReference type="RefSeq" id="WP_114092456.1">
    <property type="nucleotide sequence ID" value="NZ_QOUW02000062.1"/>
</dbReference>